<reference evidence="2" key="2">
    <citation type="journal article" date="2022" name="Hortic Res">
        <title>The genome of Dioscorea zingiberensis sheds light on the biosynthesis, origin and evolution of the medicinally important diosgenin saponins.</title>
        <authorList>
            <person name="Li Y."/>
            <person name="Tan C."/>
            <person name="Li Z."/>
            <person name="Guo J."/>
            <person name="Li S."/>
            <person name="Chen X."/>
            <person name="Wang C."/>
            <person name="Dai X."/>
            <person name="Yang H."/>
            <person name="Song W."/>
            <person name="Hou L."/>
            <person name="Xu J."/>
            <person name="Tong Z."/>
            <person name="Xu A."/>
            <person name="Yuan X."/>
            <person name="Wang W."/>
            <person name="Yang Q."/>
            <person name="Chen L."/>
            <person name="Sun Z."/>
            <person name="Wang K."/>
            <person name="Pan B."/>
            <person name="Chen J."/>
            <person name="Bao Y."/>
            <person name="Liu F."/>
            <person name="Qi X."/>
            <person name="Gang D.R."/>
            <person name="Wen J."/>
            <person name="Li J."/>
        </authorList>
    </citation>
    <scope>NUCLEOTIDE SEQUENCE</scope>
    <source>
        <strain evidence="2">Dzin_1.0</strain>
    </source>
</reference>
<evidence type="ECO:0000256" key="1">
    <source>
        <dbReference type="SAM" id="MobiDB-lite"/>
    </source>
</evidence>
<reference evidence="2" key="1">
    <citation type="submission" date="2021-03" db="EMBL/GenBank/DDBJ databases">
        <authorList>
            <person name="Li Z."/>
            <person name="Yang C."/>
        </authorList>
    </citation>
    <scope>NUCLEOTIDE SEQUENCE</scope>
    <source>
        <strain evidence="2">Dzin_1.0</strain>
        <tissue evidence="2">Leaf</tissue>
    </source>
</reference>
<feature type="region of interest" description="Disordered" evidence="1">
    <location>
        <begin position="30"/>
        <end position="53"/>
    </location>
</feature>
<sequence length="77" mass="8582">MKDYEGNFPKRNGLEVIEACRLVLVLLKKDGKGPHKSTNNDNKGSKRSNLIVEDVSRRGALRTTCTFLPAESCSNME</sequence>
<dbReference type="EMBL" id="JAGGNH010000002">
    <property type="protein sequence ID" value="KAJ0980248.1"/>
    <property type="molecule type" value="Genomic_DNA"/>
</dbReference>
<evidence type="ECO:0000313" key="2">
    <source>
        <dbReference type="EMBL" id="KAJ0980248.1"/>
    </source>
</evidence>
<evidence type="ECO:0000313" key="3">
    <source>
        <dbReference type="Proteomes" id="UP001085076"/>
    </source>
</evidence>
<name>A0A9D5CVV4_9LILI</name>
<dbReference type="AlphaFoldDB" id="A0A9D5CVV4"/>
<dbReference type="Proteomes" id="UP001085076">
    <property type="component" value="Miscellaneous, Linkage group lg02"/>
</dbReference>
<keyword evidence="3" id="KW-1185">Reference proteome</keyword>
<organism evidence="2 3">
    <name type="scientific">Dioscorea zingiberensis</name>
    <dbReference type="NCBI Taxonomy" id="325984"/>
    <lineage>
        <taxon>Eukaryota</taxon>
        <taxon>Viridiplantae</taxon>
        <taxon>Streptophyta</taxon>
        <taxon>Embryophyta</taxon>
        <taxon>Tracheophyta</taxon>
        <taxon>Spermatophyta</taxon>
        <taxon>Magnoliopsida</taxon>
        <taxon>Liliopsida</taxon>
        <taxon>Dioscoreales</taxon>
        <taxon>Dioscoreaceae</taxon>
        <taxon>Dioscorea</taxon>
    </lineage>
</organism>
<accession>A0A9D5CVV4</accession>
<comment type="caution">
    <text evidence="2">The sequence shown here is derived from an EMBL/GenBank/DDBJ whole genome shotgun (WGS) entry which is preliminary data.</text>
</comment>
<gene>
    <name evidence="2" type="ORF">J5N97_008503</name>
</gene>
<protein>
    <submittedName>
        <fullName evidence="2">Uncharacterized protein</fullName>
    </submittedName>
</protein>
<proteinExistence type="predicted"/>